<protein>
    <submittedName>
        <fullName evidence="2">DUF3574 domain-containing protein</fullName>
    </submittedName>
</protein>
<evidence type="ECO:0000313" key="3">
    <source>
        <dbReference type="Proteomes" id="UP000708298"/>
    </source>
</evidence>
<dbReference type="Pfam" id="PF12098">
    <property type="entry name" value="DUF3574"/>
    <property type="match status" value="1"/>
</dbReference>
<sequence>MIARQISLTLLAMGLGSLCAAPAALAACPVTGESPMEIATLYFGRTIQGHGLVSTSDWAEFTAKVITPTFPDGFTVSDGSGQWLDSKTGKTDYDPVKILTIAAPSSPALAVKLLHVMKAYEKAYAQESVGLTTVEGCAGFDE</sequence>
<dbReference type="AlphaFoldDB" id="A0A964DYQ4"/>
<dbReference type="RefSeq" id="WP_227320931.1">
    <property type="nucleotide sequence ID" value="NZ_JAESVB010000003.1"/>
</dbReference>
<keyword evidence="3" id="KW-1185">Reference proteome</keyword>
<evidence type="ECO:0000313" key="2">
    <source>
        <dbReference type="EMBL" id="MCB8875264.1"/>
    </source>
</evidence>
<dbReference type="PROSITE" id="PS51257">
    <property type="entry name" value="PROKAR_LIPOPROTEIN"/>
    <property type="match status" value="1"/>
</dbReference>
<feature type="signal peptide" evidence="1">
    <location>
        <begin position="1"/>
        <end position="26"/>
    </location>
</feature>
<evidence type="ECO:0000256" key="1">
    <source>
        <dbReference type="SAM" id="SignalP"/>
    </source>
</evidence>
<dbReference type="EMBL" id="JAESVB010000003">
    <property type="protein sequence ID" value="MCB8875264.1"/>
    <property type="molecule type" value="Genomic_DNA"/>
</dbReference>
<keyword evidence="1" id="KW-0732">Signal</keyword>
<proteinExistence type="predicted"/>
<accession>A0A964DYQ4</accession>
<organism evidence="2 3">
    <name type="scientific">Acidisoma silvae</name>
    <dbReference type="NCBI Taxonomy" id="2802396"/>
    <lineage>
        <taxon>Bacteria</taxon>
        <taxon>Pseudomonadati</taxon>
        <taxon>Pseudomonadota</taxon>
        <taxon>Alphaproteobacteria</taxon>
        <taxon>Acetobacterales</taxon>
        <taxon>Acidocellaceae</taxon>
        <taxon>Acidisoma</taxon>
    </lineage>
</organism>
<name>A0A964DYQ4_9PROT</name>
<reference evidence="2" key="1">
    <citation type="journal article" date="2021" name="Microorganisms">
        <title>Acidisoma silvae sp. nov. and Acidisomacellulosilytica sp. nov., Two Acidophilic Bacteria Isolated from Decaying Wood, Hydrolyzing Cellulose and Producing Poly-3-hydroxybutyrate.</title>
        <authorList>
            <person name="Mieszkin S."/>
            <person name="Pouder E."/>
            <person name="Uroz S."/>
            <person name="Simon-Colin C."/>
            <person name="Alain K."/>
        </authorList>
    </citation>
    <scope>NUCLEOTIDE SEQUENCE</scope>
    <source>
        <strain evidence="2">HW T2.11</strain>
    </source>
</reference>
<dbReference type="Proteomes" id="UP000708298">
    <property type="component" value="Unassembled WGS sequence"/>
</dbReference>
<feature type="chain" id="PRO_5036694990" evidence="1">
    <location>
        <begin position="27"/>
        <end position="142"/>
    </location>
</feature>
<comment type="caution">
    <text evidence="2">The sequence shown here is derived from an EMBL/GenBank/DDBJ whole genome shotgun (WGS) entry which is preliminary data.</text>
</comment>
<reference evidence="2" key="2">
    <citation type="submission" date="2021-01" db="EMBL/GenBank/DDBJ databases">
        <authorList>
            <person name="Mieszkin S."/>
            <person name="Pouder E."/>
            <person name="Alain K."/>
        </authorList>
    </citation>
    <scope>NUCLEOTIDE SEQUENCE</scope>
    <source>
        <strain evidence="2">HW T2.11</strain>
    </source>
</reference>
<gene>
    <name evidence="2" type="ORF">ASILVAE211_08740</name>
</gene>
<dbReference type="InterPro" id="IPR021957">
    <property type="entry name" value="DUF3574"/>
</dbReference>